<dbReference type="OrthoDB" id="9776368at2"/>
<dbReference type="Gene3D" id="1.10.150.240">
    <property type="entry name" value="Putative phosphatase, domain 2"/>
    <property type="match status" value="1"/>
</dbReference>
<accession>A0A6I1ER77</accession>
<dbReference type="SFLD" id="SFLDG01129">
    <property type="entry name" value="C1.5:_HAD__Beta-PGM__Phosphata"/>
    <property type="match status" value="1"/>
</dbReference>
<keyword evidence="4" id="KW-0119">Carbohydrate metabolism</keyword>
<evidence type="ECO:0000313" key="6">
    <source>
        <dbReference type="Proteomes" id="UP000430564"/>
    </source>
</evidence>
<dbReference type="PANTHER" id="PTHR43434">
    <property type="entry name" value="PHOSPHOGLYCOLATE PHOSPHATASE"/>
    <property type="match status" value="1"/>
</dbReference>
<proteinExistence type="predicted"/>
<evidence type="ECO:0000256" key="1">
    <source>
        <dbReference type="ARBA" id="ARBA00022723"/>
    </source>
</evidence>
<dbReference type="SUPFAM" id="SSF56784">
    <property type="entry name" value="HAD-like"/>
    <property type="match status" value="1"/>
</dbReference>
<dbReference type="PANTHER" id="PTHR43434:SF23">
    <property type="entry name" value="PHOSPHOGLYCOLATE PHOSPHATASE"/>
    <property type="match status" value="1"/>
</dbReference>
<dbReference type="GO" id="GO:0006281">
    <property type="term" value="P:DNA repair"/>
    <property type="evidence" value="ECO:0007669"/>
    <property type="project" value="TreeGrafter"/>
</dbReference>
<dbReference type="Gene3D" id="3.40.50.1000">
    <property type="entry name" value="HAD superfamily/HAD-like"/>
    <property type="match status" value="1"/>
</dbReference>
<dbReference type="InterPro" id="IPR041492">
    <property type="entry name" value="HAD_2"/>
</dbReference>
<protein>
    <submittedName>
        <fullName evidence="5">HAD-IA family hydrolase</fullName>
    </submittedName>
</protein>
<dbReference type="EMBL" id="WEHX01000002">
    <property type="protein sequence ID" value="KAB7663072.1"/>
    <property type="molecule type" value="Genomic_DNA"/>
</dbReference>
<dbReference type="InterPro" id="IPR023214">
    <property type="entry name" value="HAD_sf"/>
</dbReference>
<dbReference type="RefSeq" id="WP_152157343.1">
    <property type="nucleotide sequence ID" value="NZ_WEHX01000002.1"/>
</dbReference>
<dbReference type="Pfam" id="PF13419">
    <property type="entry name" value="HAD_2"/>
    <property type="match status" value="1"/>
</dbReference>
<sequence length="218" mass="23699">MIPGLFLFDLDGTLVDTAPDLGGAVNDMRIARGLEPLPLDLLREPAGHGAPKLLKAAFNMETTDEAYPAMRAEFLKNYAARGVSHSPLFAGIRELLEALREMHVPMGVVTNKPQELADRVCRELDLSDFMEVVIGLGPEGTKLKPAPDSLLLALKRTGIPAEKTLYAGDNTKDALAAQAAGMPFAFVAWGCQQELPDRALYECAARTPADLLSWMLRR</sequence>
<dbReference type="InterPro" id="IPR006439">
    <property type="entry name" value="HAD-SF_hydro_IA"/>
</dbReference>
<dbReference type="InterPro" id="IPR023198">
    <property type="entry name" value="PGP-like_dom2"/>
</dbReference>
<keyword evidence="2 5" id="KW-0378">Hydrolase</keyword>
<evidence type="ECO:0000256" key="4">
    <source>
        <dbReference type="ARBA" id="ARBA00023277"/>
    </source>
</evidence>
<dbReference type="GO" id="GO:0008967">
    <property type="term" value="F:phosphoglycolate phosphatase activity"/>
    <property type="evidence" value="ECO:0007669"/>
    <property type="project" value="TreeGrafter"/>
</dbReference>
<dbReference type="InterPro" id="IPR036412">
    <property type="entry name" value="HAD-like_sf"/>
</dbReference>
<dbReference type="GO" id="GO:0046872">
    <property type="term" value="F:metal ion binding"/>
    <property type="evidence" value="ECO:0007669"/>
    <property type="project" value="UniProtKB-KW"/>
</dbReference>
<evidence type="ECO:0000313" key="5">
    <source>
        <dbReference type="EMBL" id="KAB7663072.1"/>
    </source>
</evidence>
<organism evidence="5 6">
    <name type="scientific">Sutterella seckii</name>
    <dbReference type="NCBI Taxonomy" id="1944635"/>
    <lineage>
        <taxon>Bacteria</taxon>
        <taxon>Pseudomonadati</taxon>
        <taxon>Pseudomonadota</taxon>
        <taxon>Betaproteobacteria</taxon>
        <taxon>Burkholderiales</taxon>
        <taxon>Sutterellaceae</taxon>
        <taxon>Sutterella</taxon>
    </lineage>
</organism>
<dbReference type="SFLD" id="SFLDS00003">
    <property type="entry name" value="Haloacid_Dehalogenase"/>
    <property type="match status" value="1"/>
</dbReference>
<keyword evidence="3" id="KW-0460">Magnesium</keyword>
<comment type="caution">
    <text evidence="5">The sequence shown here is derived from an EMBL/GenBank/DDBJ whole genome shotgun (WGS) entry which is preliminary data.</text>
</comment>
<dbReference type="Proteomes" id="UP000430564">
    <property type="component" value="Unassembled WGS sequence"/>
</dbReference>
<gene>
    <name evidence="5" type="ORF">GBM95_00785</name>
</gene>
<dbReference type="NCBIfam" id="TIGR01549">
    <property type="entry name" value="HAD-SF-IA-v1"/>
    <property type="match status" value="1"/>
</dbReference>
<keyword evidence="1" id="KW-0479">Metal-binding</keyword>
<evidence type="ECO:0000256" key="2">
    <source>
        <dbReference type="ARBA" id="ARBA00022801"/>
    </source>
</evidence>
<evidence type="ECO:0000256" key="3">
    <source>
        <dbReference type="ARBA" id="ARBA00022842"/>
    </source>
</evidence>
<reference evidence="5 6" key="1">
    <citation type="submission" date="2019-10" db="EMBL/GenBank/DDBJ databases">
        <title>Genome diversity of Sutterella seckii.</title>
        <authorList>
            <person name="Chaplin A.V."/>
            <person name="Sokolova S.R."/>
            <person name="Mosin K.A."/>
            <person name="Ivanova E.L."/>
            <person name="Kochetkova T.O."/>
            <person name="Goltsov A.Y."/>
            <person name="Trofimov D.Y."/>
            <person name="Efimov B.A."/>
        </authorList>
    </citation>
    <scope>NUCLEOTIDE SEQUENCE [LARGE SCALE GENOMIC DNA]</scope>
    <source>
        <strain evidence="5 6">ASD393</strain>
    </source>
</reference>
<dbReference type="InterPro" id="IPR050155">
    <property type="entry name" value="HAD-like_hydrolase_sf"/>
</dbReference>
<dbReference type="GO" id="GO:0005829">
    <property type="term" value="C:cytosol"/>
    <property type="evidence" value="ECO:0007669"/>
    <property type="project" value="TreeGrafter"/>
</dbReference>
<dbReference type="AlphaFoldDB" id="A0A6I1ER77"/>
<name>A0A6I1ER77_9BURK</name>